<feature type="compositionally biased region" description="Basic and acidic residues" evidence="2">
    <location>
        <begin position="24"/>
        <end position="45"/>
    </location>
</feature>
<sequence length="563" mass="61632">MGLRSEQLKARPDATPAPDQNAKPAEKPVADDKPRVQEIEDKEPPQVHMPEPKAAQPIIVNRAPVAQKPAFAPTIAAGALSALMKERATAPDSTAHKVDNNPSKAFQYGLVDDGSEAARARKYHNTTDEIITQYDAAESIDDFYYQYMAQQQFMQSQEYAIALETAGEYLSDCQTRMEAARLRLQEAEERVRQDREALENHDATTAQIQTEMQDRKDSVDAAIDAHGEYEEKKEATAEAQVVRDELCSPLDQAKNNAIMISGKDTYITVNEGGKEVVYKVGENGPEKIEGKRPPASEEDLVFKKTGADGKTEYVDSKGQPISQEKVDQINQATGKMDPDKPVLTTSYEHYQKVVAANGPSCTRAEFDLDNKKQEEAASLEKYKELSGRVGYSVNDIAAMKAESLRLGAEIQDFMKKQAEKRVELEGNLAASEAEKKAAADAYKQSEAEYKKAEDFYNRLEKGDFKGRKEMLDAMPDEMRMQYEQKMQAQAPAQAQAPTTTEPVNTSRTNGSAAPPAIATSKDVSSDFASASQGTAPANANSPVPEQAPEKKVAATAPVAAPAP</sequence>
<dbReference type="AlphaFoldDB" id="A0A7T5R3T0"/>
<name>A0A7T5R3T0_9BACT</name>
<accession>A0A7T5R3T0</accession>
<keyword evidence="1" id="KW-0175">Coiled coil</keyword>
<evidence type="ECO:0000256" key="2">
    <source>
        <dbReference type="SAM" id="MobiDB-lite"/>
    </source>
</evidence>
<feature type="region of interest" description="Disordered" evidence="2">
    <location>
        <begin position="1"/>
        <end position="54"/>
    </location>
</feature>
<feature type="region of interest" description="Disordered" evidence="2">
    <location>
        <begin position="475"/>
        <end position="563"/>
    </location>
</feature>
<organism evidence="3 4">
    <name type="scientific">Micavibrio aeruginosavorus</name>
    <dbReference type="NCBI Taxonomy" id="349221"/>
    <lineage>
        <taxon>Bacteria</taxon>
        <taxon>Pseudomonadati</taxon>
        <taxon>Bdellovibrionota</taxon>
        <taxon>Bdellovibrionia</taxon>
        <taxon>Bdellovibrionales</taxon>
        <taxon>Pseudobdellovibrionaceae</taxon>
        <taxon>Micavibrio</taxon>
    </lineage>
</organism>
<protein>
    <submittedName>
        <fullName evidence="3">Uncharacterized protein</fullName>
    </submittedName>
</protein>
<dbReference type="EMBL" id="CP066681">
    <property type="protein sequence ID" value="QQG37012.1"/>
    <property type="molecule type" value="Genomic_DNA"/>
</dbReference>
<evidence type="ECO:0000313" key="3">
    <source>
        <dbReference type="EMBL" id="QQG37012.1"/>
    </source>
</evidence>
<evidence type="ECO:0000256" key="1">
    <source>
        <dbReference type="SAM" id="Coils"/>
    </source>
</evidence>
<proteinExistence type="predicted"/>
<feature type="compositionally biased region" description="Polar residues" evidence="2">
    <location>
        <begin position="526"/>
        <end position="543"/>
    </location>
</feature>
<feature type="compositionally biased region" description="Polar residues" evidence="2">
    <location>
        <begin position="501"/>
        <end position="511"/>
    </location>
</feature>
<feature type="compositionally biased region" description="Low complexity" evidence="2">
    <location>
        <begin position="487"/>
        <end position="500"/>
    </location>
</feature>
<feature type="compositionally biased region" description="Basic and acidic residues" evidence="2">
    <location>
        <begin position="1"/>
        <end position="12"/>
    </location>
</feature>
<dbReference type="Proteomes" id="UP000595362">
    <property type="component" value="Chromosome"/>
</dbReference>
<feature type="coiled-coil region" evidence="1">
    <location>
        <begin position="414"/>
        <end position="462"/>
    </location>
</feature>
<gene>
    <name evidence="3" type="ORF">HYS17_04410</name>
</gene>
<evidence type="ECO:0000313" key="4">
    <source>
        <dbReference type="Proteomes" id="UP000595362"/>
    </source>
</evidence>
<reference evidence="3 4" key="1">
    <citation type="submission" date="2020-07" db="EMBL/GenBank/DDBJ databases">
        <title>Huge and variable diversity of episymbiotic CPR bacteria and DPANN archaea in groundwater ecosystems.</title>
        <authorList>
            <person name="He C.Y."/>
            <person name="Keren R."/>
            <person name="Whittaker M."/>
            <person name="Farag I.F."/>
            <person name="Doudna J."/>
            <person name="Cate J.H.D."/>
            <person name="Banfield J.F."/>
        </authorList>
    </citation>
    <scope>NUCLEOTIDE SEQUENCE [LARGE SCALE GENOMIC DNA]</scope>
    <source>
        <strain evidence="3">NC_groundwater_70_Ag_B-0.1um_54_66</strain>
    </source>
</reference>
<feature type="compositionally biased region" description="Low complexity" evidence="2">
    <location>
        <begin position="553"/>
        <end position="563"/>
    </location>
</feature>
<feature type="coiled-coil region" evidence="1">
    <location>
        <begin position="170"/>
        <end position="204"/>
    </location>
</feature>